<dbReference type="Gene3D" id="3.40.50.10300">
    <property type="entry name" value="CoaB-like"/>
    <property type="match status" value="1"/>
</dbReference>
<dbReference type="Proteomes" id="UP000013827">
    <property type="component" value="Unassembled WGS sequence"/>
</dbReference>
<evidence type="ECO:0000313" key="3">
    <source>
        <dbReference type="EnsemblProtists" id="EOD20230"/>
    </source>
</evidence>
<dbReference type="PaxDb" id="2903-EOD14837"/>
<evidence type="ECO:0000256" key="1">
    <source>
        <dbReference type="ARBA" id="ARBA00005703"/>
    </source>
</evidence>
<dbReference type="KEGG" id="ehx:EMIHUDRAFT_55007"/>
<dbReference type="GeneID" id="17261121"/>
<dbReference type="InterPro" id="IPR007085">
    <property type="entry name" value="DNA/pantothenate-metab_flavo_C"/>
</dbReference>
<organism evidence="3 4">
    <name type="scientific">Emiliania huxleyi (strain CCMP1516)</name>
    <dbReference type="NCBI Taxonomy" id="280463"/>
    <lineage>
        <taxon>Eukaryota</taxon>
        <taxon>Haptista</taxon>
        <taxon>Haptophyta</taxon>
        <taxon>Prymnesiophyceae</taxon>
        <taxon>Isochrysidales</taxon>
        <taxon>Noelaerhabdaceae</taxon>
        <taxon>Emiliania</taxon>
    </lineage>
</organism>
<dbReference type="GeneID" id="17265773"/>
<accession>A0A0D3J9P5</accession>
<reference evidence="3" key="2">
    <citation type="submission" date="2024-10" db="UniProtKB">
        <authorList>
            <consortium name="EnsemblProtists"/>
        </authorList>
    </citation>
    <scope>IDENTIFICATION</scope>
</reference>
<comment type="similarity">
    <text evidence="1">Belongs to the PPC synthetase family.</text>
</comment>
<proteinExistence type="inferred from homology"/>
<name>A0A0D3J9P5_EMIH1</name>
<dbReference type="SUPFAM" id="SSF102645">
    <property type="entry name" value="CoaB-like"/>
    <property type="match status" value="1"/>
</dbReference>
<dbReference type="GO" id="GO:0003824">
    <property type="term" value="F:catalytic activity"/>
    <property type="evidence" value="ECO:0007669"/>
    <property type="project" value="UniProtKB-ARBA"/>
</dbReference>
<dbReference type="STRING" id="2903.R1E084"/>
<keyword evidence="4" id="KW-1185">Reference proteome</keyword>
<reference evidence="4" key="1">
    <citation type="journal article" date="2013" name="Nature">
        <title>Pan genome of the phytoplankton Emiliania underpins its global distribution.</title>
        <authorList>
            <person name="Read B.A."/>
            <person name="Kegel J."/>
            <person name="Klute M.J."/>
            <person name="Kuo A."/>
            <person name="Lefebvre S.C."/>
            <person name="Maumus F."/>
            <person name="Mayer C."/>
            <person name="Miller J."/>
            <person name="Monier A."/>
            <person name="Salamov A."/>
            <person name="Young J."/>
            <person name="Aguilar M."/>
            <person name="Claverie J.M."/>
            <person name="Frickenhaus S."/>
            <person name="Gonzalez K."/>
            <person name="Herman E.K."/>
            <person name="Lin Y.C."/>
            <person name="Napier J."/>
            <person name="Ogata H."/>
            <person name="Sarno A.F."/>
            <person name="Shmutz J."/>
            <person name="Schroeder D."/>
            <person name="de Vargas C."/>
            <person name="Verret F."/>
            <person name="von Dassow P."/>
            <person name="Valentin K."/>
            <person name="Van de Peer Y."/>
            <person name="Wheeler G."/>
            <person name="Dacks J.B."/>
            <person name="Delwiche C.F."/>
            <person name="Dyhrman S.T."/>
            <person name="Glockner G."/>
            <person name="John U."/>
            <person name="Richards T."/>
            <person name="Worden A.Z."/>
            <person name="Zhang X."/>
            <person name="Grigoriev I.V."/>
            <person name="Allen A.E."/>
            <person name="Bidle K."/>
            <person name="Borodovsky M."/>
            <person name="Bowler C."/>
            <person name="Brownlee C."/>
            <person name="Cock J.M."/>
            <person name="Elias M."/>
            <person name="Gladyshev V.N."/>
            <person name="Groth M."/>
            <person name="Guda C."/>
            <person name="Hadaegh A."/>
            <person name="Iglesias-Rodriguez M.D."/>
            <person name="Jenkins J."/>
            <person name="Jones B.M."/>
            <person name="Lawson T."/>
            <person name="Leese F."/>
            <person name="Lindquist E."/>
            <person name="Lobanov A."/>
            <person name="Lomsadze A."/>
            <person name="Malik S.B."/>
            <person name="Marsh M.E."/>
            <person name="Mackinder L."/>
            <person name="Mock T."/>
            <person name="Mueller-Roeber B."/>
            <person name="Pagarete A."/>
            <person name="Parker M."/>
            <person name="Probert I."/>
            <person name="Quesneville H."/>
            <person name="Raines C."/>
            <person name="Rensing S.A."/>
            <person name="Riano-Pachon D.M."/>
            <person name="Richier S."/>
            <person name="Rokitta S."/>
            <person name="Shiraiwa Y."/>
            <person name="Soanes D.M."/>
            <person name="van der Giezen M."/>
            <person name="Wahlund T.M."/>
            <person name="Williams B."/>
            <person name="Wilson W."/>
            <person name="Wolfe G."/>
            <person name="Wurch L.L."/>
        </authorList>
    </citation>
    <scope>NUCLEOTIDE SEQUENCE</scope>
</reference>
<dbReference type="RefSeq" id="XP_005772659.1">
    <property type="nucleotide sequence ID" value="XM_005772602.1"/>
</dbReference>
<dbReference type="KEGG" id="ehx:EMIHUDRAFT_55011"/>
<sequence>QPSTRRIVCVTSGGTTVPLERNTVRFIDNFSTGNRGAALAERFLAEGYAVIFVHRAGSAFPFARRLLPPAVSPEEWLRSLGDAAATAERERATATFSACAPRLLALPFTAVSEYLALLREASCALAPAGARAMVCLAAAVSDFYVPDDALPEHKIQSAAGGGDTAADGSLTLQLQPVPKMLGAIKGLGGGGGAAWAPRAFVVSFKLETDSAILLSKAAGAIAKYGVDLVCANLLQTYKREVTVVT</sequence>
<dbReference type="EnsemblProtists" id="EOD20230">
    <property type="protein sequence ID" value="EOD20230"/>
    <property type="gene ID" value="EMIHUDRAFT_55007"/>
</dbReference>
<dbReference type="RefSeq" id="XP_005767266.1">
    <property type="nucleotide sequence ID" value="XM_005767209.1"/>
</dbReference>
<dbReference type="InterPro" id="IPR035929">
    <property type="entry name" value="CoaB-like_sf"/>
</dbReference>
<dbReference type="GO" id="GO:0015937">
    <property type="term" value="P:coenzyme A biosynthetic process"/>
    <property type="evidence" value="ECO:0007669"/>
    <property type="project" value="UniProtKB-ARBA"/>
</dbReference>
<dbReference type="eggNOG" id="KOG2728">
    <property type="taxonomic scope" value="Eukaryota"/>
</dbReference>
<dbReference type="AlphaFoldDB" id="A0A0D3J9P5"/>
<evidence type="ECO:0000313" key="4">
    <source>
        <dbReference type="Proteomes" id="UP000013827"/>
    </source>
</evidence>
<dbReference type="PANTHER" id="PTHR12290">
    <property type="entry name" value="CORNICHON-RELATED"/>
    <property type="match status" value="1"/>
</dbReference>
<dbReference type="HOGENOM" id="CLU_042326_0_1_1"/>
<evidence type="ECO:0000259" key="2">
    <source>
        <dbReference type="Pfam" id="PF04127"/>
    </source>
</evidence>
<protein>
    <recommendedName>
        <fullName evidence="2">DNA/pantothenate metabolism flavoprotein C-terminal domain-containing protein</fullName>
    </recommendedName>
</protein>
<dbReference type="Pfam" id="PF04127">
    <property type="entry name" value="DFP"/>
    <property type="match status" value="1"/>
</dbReference>
<dbReference type="OMA" id="LERYQHH"/>
<dbReference type="EnsemblProtists" id="EOD14837">
    <property type="protein sequence ID" value="EOD14837"/>
    <property type="gene ID" value="EMIHUDRAFT_55011"/>
</dbReference>
<feature type="domain" description="DNA/pantothenate metabolism flavoprotein C-terminal" evidence="2">
    <location>
        <begin position="7"/>
        <end position="54"/>
    </location>
</feature>